<organism evidence="1 2">
    <name type="scientific">Thelonectria olida</name>
    <dbReference type="NCBI Taxonomy" id="1576542"/>
    <lineage>
        <taxon>Eukaryota</taxon>
        <taxon>Fungi</taxon>
        <taxon>Dikarya</taxon>
        <taxon>Ascomycota</taxon>
        <taxon>Pezizomycotina</taxon>
        <taxon>Sordariomycetes</taxon>
        <taxon>Hypocreomycetidae</taxon>
        <taxon>Hypocreales</taxon>
        <taxon>Nectriaceae</taxon>
        <taxon>Thelonectria</taxon>
    </lineage>
</organism>
<protein>
    <submittedName>
        <fullName evidence="1">Uncharacterized protein</fullName>
    </submittedName>
</protein>
<sequence length="324" mass="37257">MDERVRADRLDAIHLQALARALRNLLQSDLALITYAQILDGLPTSDTAWDQYGSKYDPDHPVNQHEELCPGSLEMARKFREEFDIYDLKLSAELLEEFQATVPSARAFKLRLIETAASALHQIGVLLFRLDKLHDASTTDGYDIEAVTHWERPPDEWARVVPWPTMFIQTHFAAHEQYPNGIGDMVGYWAEDRIIGGVVLFDHSESWQHDNEPNIYVQCSRANATFRVCQLLDGQQDALISFLERDDVGGVADSPLPILPGSRNRVRVDPRDAIPNHAIYRNVWERRPPQQRLRMQRFMEPCVINSLDYPEKDVDAEIERLNKM</sequence>
<reference evidence="1 2" key="1">
    <citation type="journal article" date="2021" name="Nat. Commun.">
        <title>Genetic determinants of endophytism in the Arabidopsis root mycobiome.</title>
        <authorList>
            <person name="Mesny F."/>
            <person name="Miyauchi S."/>
            <person name="Thiergart T."/>
            <person name="Pickel B."/>
            <person name="Atanasova L."/>
            <person name="Karlsson M."/>
            <person name="Huettel B."/>
            <person name="Barry K.W."/>
            <person name="Haridas S."/>
            <person name="Chen C."/>
            <person name="Bauer D."/>
            <person name="Andreopoulos W."/>
            <person name="Pangilinan J."/>
            <person name="LaButti K."/>
            <person name="Riley R."/>
            <person name="Lipzen A."/>
            <person name="Clum A."/>
            <person name="Drula E."/>
            <person name="Henrissat B."/>
            <person name="Kohler A."/>
            <person name="Grigoriev I.V."/>
            <person name="Martin F.M."/>
            <person name="Hacquard S."/>
        </authorList>
    </citation>
    <scope>NUCLEOTIDE SEQUENCE [LARGE SCALE GENOMIC DNA]</scope>
    <source>
        <strain evidence="1 2">MPI-CAGE-CH-0241</strain>
    </source>
</reference>
<gene>
    <name evidence="1" type="ORF">B0T10DRAFT_610361</name>
</gene>
<dbReference type="AlphaFoldDB" id="A0A9P8VTV6"/>
<proteinExistence type="predicted"/>
<comment type="caution">
    <text evidence="1">The sequence shown here is derived from an EMBL/GenBank/DDBJ whole genome shotgun (WGS) entry which is preliminary data.</text>
</comment>
<dbReference type="EMBL" id="JAGPYM010000035">
    <property type="protein sequence ID" value="KAH6876355.1"/>
    <property type="molecule type" value="Genomic_DNA"/>
</dbReference>
<dbReference type="OrthoDB" id="5346581at2759"/>
<name>A0A9P8VTV6_9HYPO</name>
<keyword evidence="2" id="KW-1185">Reference proteome</keyword>
<evidence type="ECO:0000313" key="1">
    <source>
        <dbReference type="EMBL" id="KAH6876355.1"/>
    </source>
</evidence>
<dbReference type="Proteomes" id="UP000777438">
    <property type="component" value="Unassembled WGS sequence"/>
</dbReference>
<accession>A0A9P8VTV6</accession>
<evidence type="ECO:0000313" key="2">
    <source>
        <dbReference type="Proteomes" id="UP000777438"/>
    </source>
</evidence>